<dbReference type="InterPro" id="IPR001810">
    <property type="entry name" value="F-box_dom"/>
</dbReference>
<accession>A0A6P5A5B0</accession>
<dbReference type="FunFam" id="3.80.10.10:FF:000260">
    <property type="entry name" value="F-box/LRR-repeat protein 8"/>
    <property type="match status" value="1"/>
</dbReference>
<proteinExistence type="predicted"/>
<dbReference type="AlphaFoldDB" id="A0A6P5A5B0"/>
<dbReference type="Gene3D" id="3.80.10.10">
    <property type="entry name" value="Ribonuclease Inhibitor"/>
    <property type="match status" value="1"/>
</dbReference>
<evidence type="ECO:0000313" key="7">
    <source>
        <dbReference type="RefSeq" id="XP_019638397.1"/>
    </source>
</evidence>
<dbReference type="RefSeq" id="XP_019638397.1">
    <property type="nucleotide sequence ID" value="XM_019782838.1"/>
</dbReference>
<dbReference type="FunFam" id="1.20.1280.50:FF:000005">
    <property type="entry name" value="F-box/LRR-repeat protein 3 isoform X1"/>
    <property type="match status" value="1"/>
</dbReference>
<comment type="subunit">
    <text evidence="2">Directly interacts with SKP1 and CUL1.</text>
</comment>
<dbReference type="GeneID" id="109480603"/>
<feature type="domain" description="F-box" evidence="5">
    <location>
        <begin position="9"/>
        <end position="49"/>
    </location>
</feature>
<sequence length="383" mass="44400">MEEQSWENLTDHIVIHILSYLPAHHRPPAGAVCRAWNRAFNSPLLWRHVRVTFHSEKDTRWLGCLKRYGMHFRTVHIDCNQENVVNRRITCDFINGLARLPERRLKRFIVIFSGMNPYFYAGQEMHEAIEDLFGPPPTQCNVISTLEHVDLGKLSIAYSDKLFLPLAENNPNLRFLNIQNASLVCKVTSDCLLKIITTCTKLVDLRVHYYSLSEEVLTALADKDRTPLEHLSVCCQKDDKMGFAKVWESEFWTALTEHNRALRVSLIFGDYCPTSRIPVLLKPEIPVSVLRVENWHPLLYLVRFCCEHYYMTIEVLVLHTHPSPQLDQGLLELVTKSPRLRELHVYCVLAKDTVAAILKLRPGLQRITLKSEKEPFPWEPEVL</sequence>
<dbReference type="SUPFAM" id="SSF52047">
    <property type="entry name" value="RNI-like"/>
    <property type="match status" value="1"/>
</dbReference>
<dbReference type="KEGG" id="bbel:109480603"/>
<organism evidence="6 7">
    <name type="scientific">Branchiostoma belcheri</name>
    <name type="common">Amphioxus</name>
    <dbReference type="NCBI Taxonomy" id="7741"/>
    <lineage>
        <taxon>Eukaryota</taxon>
        <taxon>Metazoa</taxon>
        <taxon>Chordata</taxon>
        <taxon>Cephalochordata</taxon>
        <taxon>Leptocardii</taxon>
        <taxon>Amphioxiformes</taxon>
        <taxon>Branchiostomatidae</taxon>
        <taxon>Branchiostoma</taxon>
    </lineage>
</organism>
<reference evidence="7" key="1">
    <citation type="submission" date="2025-08" db="UniProtKB">
        <authorList>
            <consortium name="RefSeq"/>
        </authorList>
    </citation>
    <scope>IDENTIFICATION</scope>
    <source>
        <tissue evidence="7">Gonad</tissue>
    </source>
</reference>
<dbReference type="Gene3D" id="1.20.1280.50">
    <property type="match status" value="1"/>
</dbReference>
<keyword evidence="1" id="KW-0833">Ubl conjugation pathway</keyword>
<evidence type="ECO:0000256" key="2">
    <source>
        <dbReference type="ARBA" id="ARBA00062469"/>
    </source>
</evidence>
<dbReference type="Proteomes" id="UP000515135">
    <property type="component" value="Unplaced"/>
</dbReference>
<dbReference type="InterPro" id="IPR036047">
    <property type="entry name" value="F-box-like_dom_sf"/>
</dbReference>
<dbReference type="SUPFAM" id="SSF81383">
    <property type="entry name" value="F-box domain"/>
    <property type="match status" value="1"/>
</dbReference>
<evidence type="ECO:0000256" key="1">
    <source>
        <dbReference type="ARBA" id="ARBA00022786"/>
    </source>
</evidence>
<dbReference type="Pfam" id="PF12937">
    <property type="entry name" value="F-box-like"/>
    <property type="match status" value="1"/>
</dbReference>
<dbReference type="PANTHER" id="PTHR20872:SF1">
    <property type="entry name" value="F-BOX DOMAIN-CONTAINING PROTEIN"/>
    <property type="match status" value="1"/>
</dbReference>
<evidence type="ECO:0000256" key="4">
    <source>
        <dbReference type="ARBA" id="ARBA00077971"/>
    </source>
</evidence>
<evidence type="ECO:0000259" key="5">
    <source>
        <dbReference type="SMART" id="SM00256"/>
    </source>
</evidence>
<gene>
    <name evidence="7" type="primary">LOC109480603</name>
</gene>
<dbReference type="PANTHER" id="PTHR20872">
    <property type="match status" value="1"/>
</dbReference>
<protein>
    <recommendedName>
        <fullName evidence="3">F-box/LRR-repeat protein 8</fullName>
    </recommendedName>
    <alternativeName>
        <fullName evidence="4">F-box and leucine-rich repeat protein 8</fullName>
    </alternativeName>
</protein>
<dbReference type="SMART" id="SM00256">
    <property type="entry name" value="FBOX"/>
    <property type="match status" value="1"/>
</dbReference>
<dbReference type="OrthoDB" id="3219396at2759"/>
<evidence type="ECO:0000256" key="3">
    <source>
        <dbReference type="ARBA" id="ARBA00070268"/>
    </source>
</evidence>
<keyword evidence="6" id="KW-1185">Reference proteome</keyword>
<evidence type="ECO:0000313" key="6">
    <source>
        <dbReference type="Proteomes" id="UP000515135"/>
    </source>
</evidence>
<name>A0A6P5A5B0_BRABE</name>
<dbReference type="InterPro" id="IPR032675">
    <property type="entry name" value="LRR_dom_sf"/>
</dbReference>